<gene>
    <name evidence="1" type="ORF">C8N45_103130</name>
</gene>
<protein>
    <submittedName>
        <fullName evidence="1">PhoP regulatory network protein YrbL</fullName>
    </submittedName>
</protein>
<dbReference type="RefSeq" id="WP_108385886.1">
    <property type="nucleotide sequence ID" value="NZ_QBUD01000003.1"/>
</dbReference>
<organism evidence="1 2">
    <name type="scientific">Yoonia sediminilitoris</name>
    <dbReference type="NCBI Taxonomy" id="1286148"/>
    <lineage>
        <taxon>Bacteria</taxon>
        <taxon>Pseudomonadati</taxon>
        <taxon>Pseudomonadota</taxon>
        <taxon>Alphaproteobacteria</taxon>
        <taxon>Rhodobacterales</taxon>
        <taxon>Paracoccaceae</taxon>
        <taxon>Yoonia</taxon>
    </lineage>
</organism>
<reference evidence="1 2" key="1">
    <citation type="submission" date="2018-04" db="EMBL/GenBank/DDBJ databases">
        <title>Genomic Encyclopedia of Archaeal and Bacterial Type Strains, Phase II (KMG-II): from individual species to whole genera.</title>
        <authorList>
            <person name="Goeker M."/>
        </authorList>
    </citation>
    <scope>NUCLEOTIDE SEQUENCE [LARGE SCALE GENOMIC DNA]</scope>
    <source>
        <strain evidence="1 2">DSM 29955</strain>
    </source>
</reference>
<dbReference type="Pfam" id="PF10707">
    <property type="entry name" value="YrbL-PhoP_reg"/>
    <property type="match status" value="1"/>
</dbReference>
<proteinExistence type="predicted"/>
<dbReference type="Proteomes" id="UP000244523">
    <property type="component" value="Unassembled WGS sequence"/>
</dbReference>
<keyword evidence="2" id="KW-1185">Reference proteome</keyword>
<dbReference type="InterPro" id="IPR019647">
    <property type="entry name" value="PhoP_reg_network_YrbL"/>
</dbReference>
<dbReference type="AlphaFoldDB" id="A0A2T6KJZ7"/>
<name>A0A2T6KJZ7_9RHOB</name>
<evidence type="ECO:0000313" key="2">
    <source>
        <dbReference type="Proteomes" id="UP000244523"/>
    </source>
</evidence>
<evidence type="ECO:0000313" key="1">
    <source>
        <dbReference type="EMBL" id="PUB16276.1"/>
    </source>
</evidence>
<dbReference type="EMBL" id="QBUD01000003">
    <property type="protein sequence ID" value="PUB16276.1"/>
    <property type="molecule type" value="Genomic_DNA"/>
</dbReference>
<dbReference type="OrthoDB" id="7925566at2"/>
<comment type="caution">
    <text evidence="1">The sequence shown here is derived from an EMBL/GenBank/DDBJ whole genome shotgun (WGS) entry which is preliminary data.</text>
</comment>
<sequence>MTDQRPIASSFDRPIVQLRDVDRLSQGAGRVVYRHPERSDLVIKIHKPLKVKPLQRLRTALRYHRRRFGSLLNSFVEIDEFAAIVARNGKVPPFAAQFMGFVQTNLGPGAMFEAMVRSNGKLALNLQSHARSKAVEQGIVSAIDKLWDQIVESGAVVADPSLRNVVVTGDATSGYRLILVDGLGERTLIPILRLSKRAHQAYCARARRTMQKEYRAQAQRP</sequence>
<accession>A0A2T6KJZ7</accession>